<gene>
    <name evidence="2" type="ORF">CVT26_009543</name>
</gene>
<evidence type="ECO:0000256" key="1">
    <source>
        <dbReference type="SAM" id="MobiDB-lite"/>
    </source>
</evidence>
<organism evidence="2 3">
    <name type="scientific">Gymnopilus dilepis</name>
    <dbReference type="NCBI Taxonomy" id="231916"/>
    <lineage>
        <taxon>Eukaryota</taxon>
        <taxon>Fungi</taxon>
        <taxon>Dikarya</taxon>
        <taxon>Basidiomycota</taxon>
        <taxon>Agaricomycotina</taxon>
        <taxon>Agaricomycetes</taxon>
        <taxon>Agaricomycetidae</taxon>
        <taxon>Agaricales</taxon>
        <taxon>Agaricineae</taxon>
        <taxon>Hymenogastraceae</taxon>
        <taxon>Gymnopilus</taxon>
    </lineage>
</organism>
<proteinExistence type="predicted"/>
<comment type="caution">
    <text evidence="2">The sequence shown here is derived from an EMBL/GenBank/DDBJ whole genome shotgun (WGS) entry which is preliminary data.</text>
</comment>
<feature type="region of interest" description="Disordered" evidence="1">
    <location>
        <begin position="485"/>
        <end position="508"/>
    </location>
</feature>
<feature type="region of interest" description="Disordered" evidence="1">
    <location>
        <begin position="33"/>
        <end position="81"/>
    </location>
</feature>
<feature type="compositionally biased region" description="Polar residues" evidence="1">
    <location>
        <begin position="33"/>
        <end position="52"/>
    </location>
</feature>
<sequence length="522" mass="57541">MDASYPPRYSTLAGALPNDATLGDITAAINNSEAMQNTSTPLNPPSYSSVYRNASRRRQPMSPRQDQNVASGSSGPQVHEYHIKTGSKSNPWATLQVFSKCSADSGSSGQKVPCFTSSDSVQGALQLTLDSPQNINSISLSRVNRHRYQLRGRIITSSYEDGSSTFLDHPVISWSRSNGDPRCVSPSIEDNVSSRAKKFDGKLSGQYSWPFCFPFPKSLPAQGHEGGLPVPQSFFERGVQASVQYDLVLRMTHGLLRSDSKMQVNIAYVPDIAPGPSSILRNYAYSERSPLPGPEIDPEGWLALPTTVIRGRLFSDRMIKLRSSQSFTRGTIIPCHLSVECTDEQALDLLANPKSLAVRLLRRVEYCDDGTKNSISSSRGVGNADVNKLQTHTSEVERAVWLPTRSTNSSPVRQFNGEIHLNKELQPSCLSPLFKVSYYVELLPFECSVFKPSSSTFDDSSIPFRKEGASRALLSRQVTIATLHGEGPRPVPFTKPKHRKERKTTSRDFSSSIVPVALFQCM</sequence>
<name>A0A409VKE4_9AGAR</name>
<evidence type="ECO:0000313" key="2">
    <source>
        <dbReference type="EMBL" id="PPQ66742.1"/>
    </source>
</evidence>
<dbReference type="AlphaFoldDB" id="A0A409VKE4"/>
<feature type="compositionally biased region" description="Polar residues" evidence="1">
    <location>
        <begin position="62"/>
        <end position="76"/>
    </location>
</feature>
<dbReference type="EMBL" id="NHYE01005623">
    <property type="protein sequence ID" value="PPQ66742.1"/>
    <property type="molecule type" value="Genomic_DNA"/>
</dbReference>
<evidence type="ECO:0008006" key="4">
    <source>
        <dbReference type="Google" id="ProtNLM"/>
    </source>
</evidence>
<dbReference type="Gene3D" id="2.60.40.640">
    <property type="match status" value="1"/>
</dbReference>
<accession>A0A409VKE4</accession>
<dbReference type="Proteomes" id="UP000284706">
    <property type="component" value="Unassembled WGS sequence"/>
</dbReference>
<keyword evidence="3" id="KW-1185">Reference proteome</keyword>
<evidence type="ECO:0000313" key="3">
    <source>
        <dbReference type="Proteomes" id="UP000284706"/>
    </source>
</evidence>
<dbReference type="InParanoid" id="A0A409VKE4"/>
<dbReference type="OrthoDB" id="3262423at2759"/>
<reference evidence="2 3" key="1">
    <citation type="journal article" date="2018" name="Evol. Lett.">
        <title>Horizontal gene cluster transfer increased hallucinogenic mushroom diversity.</title>
        <authorList>
            <person name="Reynolds H.T."/>
            <person name="Vijayakumar V."/>
            <person name="Gluck-Thaler E."/>
            <person name="Korotkin H.B."/>
            <person name="Matheny P.B."/>
            <person name="Slot J.C."/>
        </authorList>
    </citation>
    <scope>NUCLEOTIDE SEQUENCE [LARGE SCALE GENOMIC DNA]</scope>
    <source>
        <strain evidence="2 3">SRW20</strain>
    </source>
</reference>
<dbReference type="InterPro" id="IPR014752">
    <property type="entry name" value="Arrestin-like_C"/>
</dbReference>
<protein>
    <recommendedName>
        <fullName evidence="4">Arrestin-like N-terminal domain-containing protein</fullName>
    </recommendedName>
</protein>